<dbReference type="GO" id="GO:0005634">
    <property type="term" value="C:nucleus"/>
    <property type="evidence" value="ECO:0007669"/>
    <property type="project" value="TreeGrafter"/>
</dbReference>
<dbReference type="GO" id="GO:0004843">
    <property type="term" value="F:cysteine-type deubiquitinase activity"/>
    <property type="evidence" value="ECO:0007669"/>
    <property type="project" value="InterPro"/>
</dbReference>
<evidence type="ECO:0000313" key="3">
    <source>
        <dbReference type="EMBL" id="VVB00900.1"/>
    </source>
</evidence>
<dbReference type="InterPro" id="IPR050164">
    <property type="entry name" value="Peptidase_C19"/>
</dbReference>
<sequence length="388" mass="43817">MSALNGVEEPSEMHPIGGEEVDDSEEKDKIGNRAKEISVKYDSKSATGFVGIVKEKDEKAYINSLLQMLFHIPYLRKLVRNIPETVKDTSTLSTIKQLFYNLEISDISVSKVALLSFSDASLEDEVRTLCKEFEDKMKGMVEEGAMRKLFEGQYNKNGNVRDTFFGLDLEVKNCKDVYASLNKYIDDKQSGAFTAFPPVLQLRLVRSCGDDKNTLEVNDGYEYPYQLDLDREDGKYLSNDADKNIRNLYTLHSVLGHNTSDNYFAIITPKLSKTWFKFEDEQVTLLAMQRNMEEQNGGEEEFPPFKFTDGSIAPMLIYCRKKGRDMLRCIDGKEINEKLRTNEMKPSDICGLCSGVGSAVIDVEDFGVISAPKAPPNPKVTKISTRQS</sequence>
<dbReference type="GO" id="GO:0016579">
    <property type="term" value="P:protein deubiquitination"/>
    <property type="evidence" value="ECO:0007669"/>
    <property type="project" value="InterPro"/>
</dbReference>
<evidence type="ECO:0000256" key="1">
    <source>
        <dbReference type="SAM" id="MobiDB-lite"/>
    </source>
</evidence>
<dbReference type="InterPro" id="IPR028889">
    <property type="entry name" value="USP"/>
</dbReference>
<dbReference type="Pfam" id="PF00443">
    <property type="entry name" value="UCH"/>
    <property type="match status" value="1"/>
</dbReference>
<proteinExistence type="predicted"/>
<dbReference type="PROSITE" id="PS50235">
    <property type="entry name" value="USP_3"/>
    <property type="match status" value="1"/>
</dbReference>
<reference evidence="3" key="1">
    <citation type="submission" date="2019-07" db="EMBL/GenBank/DDBJ databases">
        <authorList>
            <person name="Dittberner H."/>
        </authorList>
    </citation>
    <scope>NUCLEOTIDE SEQUENCE [LARGE SCALE GENOMIC DNA]</scope>
</reference>
<dbReference type="InterPro" id="IPR038765">
    <property type="entry name" value="Papain-like_cys_pep_sf"/>
</dbReference>
<accession>A0A565BH05</accession>
<organism evidence="3 4">
    <name type="scientific">Arabis nemorensis</name>
    <dbReference type="NCBI Taxonomy" id="586526"/>
    <lineage>
        <taxon>Eukaryota</taxon>
        <taxon>Viridiplantae</taxon>
        <taxon>Streptophyta</taxon>
        <taxon>Embryophyta</taxon>
        <taxon>Tracheophyta</taxon>
        <taxon>Spermatophyta</taxon>
        <taxon>Magnoliopsida</taxon>
        <taxon>eudicotyledons</taxon>
        <taxon>Gunneridae</taxon>
        <taxon>Pentapetalae</taxon>
        <taxon>rosids</taxon>
        <taxon>malvids</taxon>
        <taxon>Brassicales</taxon>
        <taxon>Brassicaceae</taxon>
        <taxon>Arabideae</taxon>
        <taxon>Arabis</taxon>
    </lineage>
</organism>
<dbReference type="PANTHER" id="PTHR24006:SF644">
    <property type="entry name" value="UBIQUITIN CARBOXYL-TERMINAL HYDROLASE 7"/>
    <property type="match status" value="1"/>
</dbReference>
<dbReference type="Proteomes" id="UP000489600">
    <property type="component" value="Unassembled WGS sequence"/>
</dbReference>
<name>A0A565BH05_9BRAS</name>
<dbReference type="OrthoDB" id="1114045at2759"/>
<dbReference type="SUPFAM" id="SSF54001">
    <property type="entry name" value="Cysteine proteinases"/>
    <property type="match status" value="1"/>
</dbReference>
<dbReference type="AlphaFoldDB" id="A0A565BH05"/>
<feature type="region of interest" description="Disordered" evidence="1">
    <location>
        <begin position="1"/>
        <end position="29"/>
    </location>
</feature>
<dbReference type="GO" id="GO:0005829">
    <property type="term" value="C:cytosol"/>
    <property type="evidence" value="ECO:0007669"/>
    <property type="project" value="TreeGrafter"/>
</dbReference>
<evidence type="ECO:0000313" key="4">
    <source>
        <dbReference type="Proteomes" id="UP000489600"/>
    </source>
</evidence>
<feature type="domain" description="USP" evidence="2">
    <location>
        <begin position="50"/>
        <end position="321"/>
    </location>
</feature>
<dbReference type="PANTHER" id="PTHR24006">
    <property type="entry name" value="UBIQUITIN CARBOXYL-TERMINAL HYDROLASE"/>
    <property type="match status" value="1"/>
</dbReference>
<dbReference type="InterPro" id="IPR001394">
    <property type="entry name" value="Peptidase_C19_UCH"/>
</dbReference>
<dbReference type="EMBL" id="CABITT030000004">
    <property type="protein sequence ID" value="VVB00900.1"/>
    <property type="molecule type" value="Genomic_DNA"/>
</dbReference>
<evidence type="ECO:0000259" key="2">
    <source>
        <dbReference type="PROSITE" id="PS50235"/>
    </source>
</evidence>
<gene>
    <name evidence="3" type="ORF">ANE_LOCUS11344</name>
</gene>
<comment type="caution">
    <text evidence="3">The sequence shown here is derived from an EMBL/GenBank/DDBJ whole genome shotgun (WGS) entry which is preliminary data.</text>
</comment>
<dbReference type="Gene3D" id="3.90.70.10">
    <property type="entry name" value="Cysteine proteinases"/>
    <property type="match status" value="1"/>
</dbReference>
<keyword evidence="4" id="KW-1185">Reference proteome</keyword>
<protein>
    <recommendedName>
        <fullName evidence="2">USP domain-containing protein</fullName>
    </recommendedName>
</protein>
<dbReference type="GO" id="GO:0031647">
    <property type="term" value="P:regulation of protein stability"/>
    <property type="evidence" value="ECO:0007669"/>
    <property type="project" value="TreeGrafter"/>
</dbReference>